<dbReference type="InterPro" id="IPR052016">
    <property type="entry name" value="Bact_Sigma-Reg"/>
</dbReference>
<dbReference type="InterPro" id="IPR001932">
    <property type="entry name" value="PPM-type_phosphatase-like_dom"/>
</dbReference>
<evidence type="ECO:0000259" key="2">
    <source>
        <dbReference type="PROSITE" id="PS50112"/>
    </source>
</evidence>
<dbReference type="Pfam" id="PF08448">
    <property type="entry name" value="PAS_4"/>
    <property type="match status" value="1"/>
</dbReference>
<evidence type="ECO:0000313" key="5">
    <source>
        <dbReference type="EMBL" id="QVV87687.1"/>
    </source>
</evidence>
<dbReference type="InterPro" id="IPR000700">
    <property type="entry name" value="PAS-assoc_C"/>
</dbReference>
<dbReference type="Proteomes" id="UP000680656">
    <property type="component" value="Chromosome"/>
</dbReference>
<keyword evidence="6" id="KW-1185">Reference proteome</keyword>
<dbReference type="GeneID" id="65097512"/>
<feature type="domain" description="PAS" evidence="2">
    <location>
        <begin position="145"/>
        <end position="190"/>
    </location>
</feature>
<accession>A0A8E7EGC4</accession>
<evidence type="ECO:0000313" key="6">
    <source>
        <dbReference type="Proteomes" id="UP000680656"/>
    </source>
</evidence>
<dbReference type="SMART" id="SM00091">
    <property type="entry name" value="PAS"/>
    <property type="match status" value="3"/>
</dbReference>
<dbReference type="KEGG" id="mrtj:KHC33_09970"/>
<dbReference type="PROSITE" id="PS51746">
    <property type="entry name" value="PPM_2"/>
    <property type="match status" value="1"/>
</dbReference>
<protein>
    <submittedName>
        <fullName evidence="5">SpoIIE family protein phosphatase</fullName>
    </submittedName>
</protein>
<dbReference type="InterPro" id="IPR000014">
    <property type="entry name" value="PAS"/>
</dbReference>
<dbReference type="SUPFAM" id="SSF81606">
    <property type="entry name" value="PP2C-like"/>
    <property type="match status" value="1"/>
</dbReference>
<dbReference type="NCBIfam" id="TIGR00229">
    <property type="entry name" value="sensory_box"/>
    <property type="match status" value="3"/>
</dbReference>
<reference evidence="5 6" key="1">
    <citation type="submission" date="2021-05" db="EMBL/GenBank/DDBJ databases">
        <title>A novel Methanospirillum isolate from a pyrite-forming mixed culture.</title>
        <authorList>
            <person name="Bunk B."/>
            <person name="Sproer C."/>
            <person name="Spring S."/>
            <person name="Pester M."/>
        </authorList>
    </citation>
    <scope>NUCLEOTIDE SEQUENCE [LARGE SCALE GENOMIC DNA]</scope>
    <source>
        <strain evidence="5 6">J.3.6.1-F.2.7.3</strain>
    </source>
</reference>
<evidence type="ECO:0000259" key="3">
    <source>
        <dbReference type="PROSITE" id="PS50113"/>
    </source>
</evidence>
<dbReference type="Gene3D" id="3.60.40.10">
    <property type="entry name" value="PPM-type phosphatase domain"/>
    <property type="match status" value="1"/>
</dbReference>
<feature type="domain" description="PAS" evidence="2">
    <location>
        <begin position="285"/>
        <end position="338"/>
    </location>
</feature>
<dbReference type="SUPFAM" id="SSF55785">
    <property type="entry name" value="PYP-like sensor domain (PAS domain)"/>
    <property type="match status" value="3"/>
</dbReference>
<feature type="domain" description="PPM-type phosphatase" evidence="4">
    <location>
        <begin position="451"/>
        <end position="669"/>
    </location>
</feature>
<dbReference type="SMART" id="SM00331">
    <property type="entry name" value="PP2C_SIG"/>
    <property type="match status" value="1"/>
</dbReference>
<feature type="domain" description="PAS" evidence="2">
    <location>
        <begin position="5"/>
        <end position="50"/>
    </location>
</feature>
<dbReference type="InterPro" id="IPR013656">
    <property type="entry name" value="PAS_4"/>
</dbReference>
<dbReference type="PROSITE" id="PS50113">
    <property type="entry name" value="PAC"/>
    <property type="match status" value="3"/>
</dbReference>
<dbReference type="GO" id="GO:0016791">
    <property type="term" value="F:phosphatase activity"/>
    <property type="evidence" value="ECO:0007669"/>
    <property type="project" value="TreeGrafter"/>
</dbReference>
<dbReference type="RefSeq" id="WP_214418507.1">
    <property type="nucleotide sequence ID" value="NZ_CP075546.1"/>
</dbReference>
<dbReference type="PROSITE" id="PS50112">
    <property type="entry name" value="PAS"/>
    <property type="match status" value="3"/>
</dbReference>
<dbReference type="CDD" id="cd00130">
    <property type="entry name" value="PAS"/>
    <property type="match status" value="3"/>
</dbReference>
<feature type="domain" description="PAC" evidence="3">
    <location>
        <begin position="227"/>
        <end position="284"/>
    </location>
</feature>
<organism evidence="5 6">
    <name type="scientific">Methanospirillum purgamenti</name>
    <dbReference type="NCBI Taxonomy" id="2834276"/>
    <lineage>
        <taxon>Archaea</taxon>
        <taxon>Methanobacteriati</taxon>
        <taxon>Methanobacteriota</taxon>
        <taxon>Stenosarchaea group</taxon>
        <taxon>Methanomicrobia</taxon>
        <taxon>Methanomicrobiales</taxon>
        <taxon>Methanospirillaceae</taxon>
        <taxon>Methanospirillum</taxon>
    </lineage>
</organism>
<dbReference type="Gene3D" id="3.30.450.20">
    <property type="entry name" value="PAS domain"/>
    <property type="match status" value="3"/>
</dbReference>
<evidence type="ECO:0000259" key="4">
    <source>
        <dbReference type="PROSITE" id="PS51746"/>
    </source>
</evidence>
<keyword evidence="1" id="KW-0378">Hydrolase</keyword>
<gene>
    <name evidence="5" type="ORF">KHC33_09970</name>
</gene>
<dbReference type="InterPro" id="IPR036457">
    <property type="entry name" value="PPM-type-like_dom_sf"/>
</dbReference>
<dbReference type="PANTHER" id="PTHR43156">
    <property type="entry name" value="STAGE II SPORULATION PROTEIN E-RELATED"/>
    <property type="match status" value="1"/>
</dbReference>
<feature type="domain" description="PAC" evidence="3">
    <location>
        <begin position="367"/>
        <end position="424"/>
    </location>
</feature>
<dbReference type="PANTHER" id="PTHR43156:SF2">
    <property type="entry name" value="STAGE II SPORULATION PROTEIN E"/>
    <property type="match status" value="1"/>
</dbReference>
<dbReference type="SMART" id="SM00086">
    <property type="entry name" value="PAC"/>
    <property type="match status" value="3"/>
</dbReference>
<dbReference type="AlphaFoldDB" id="A0A8E7EGC4"/>
<name>A0A8E7EGC4_9EURY</name>
<proteinExistence type="predicted"/>
<evidence type="ECO:0000256" key="1">
    <source>
        <dbReference type="ARBA" id="ARBA00022801"/>
    </source>
</evidence>
<dbReference type="InterPro" id="IPR001610">
    <property type="entry name" value="PAC"/>
</dbReference>
<dbReference type="InterPro" id="IPR035965">
    <property type="entry name" value="PAS-like_dom_sf"/>
</dbReference>
<dbReference type="EMBL" id="CP075546">
    <property type="protein sequence ID" value="QVV87687.1"/>
    <property type="molecule type" value="Genomic_DNA"/>
</dbReference>
<dbReference type="Pfam" id="PF07228">
    <property type="entry name" value="SpoIIE"/>
    <property type="match status" value="1"/>
</dbReference>
<dbReference type="Pfam" id="PF13426">
    <property type="entry name" value="PAS_9"/>
    <property type="match status" value="2"/>
</dbReference>
<sequence>MKPKMEGYCEEIINFLPDATFVIDLDGKVIAWNHALENITGVTASQMLGKGNYTYAIPFYGERKPMLANLILLPDEEIEKRYNHINRDGDTLVVDIFIPSFGKDGTYFWAKASPLYDPGGNVVGAIETIRDITDRVKAENEIKKTVQRLEEIINFLPDATFVIDLNGQVIAWNKAMEDITGASASQMLGKGDFAYAIPFYGERKPMLANLILLPDEEIAKRYNNITRDGDTLVVDIFIPSFGKDGTYFWAKASPLYDEHGVIYGAIESIRDISDRKRAEYESEISRKRLEEIINFLPDATVVIDTNGIVRAWNHAMEQISEVSAVNMVGKGNYEYALPFYGERRPILADLVFQPIAELEEKYSHIDREGDTLIVDTFLPLSGKEGRFVWAKASPLYDLKGTITGSIETIRDITDRRKMEERLARSKAELDIAAEIQRSFLPDTIPIIQGFDVAATSVMAKEVGGDFFDVIPMELVPLHKGLYGILIADVSGKGIPAALFMALSRIVVRVNATWHHEPAKAIGSANTIITQDSKSGMFVTLFYGILSEQDRTLTYVNAGHNPPIVYRATDDSFQELSMTGIAIGVLEDEIYDQRSVLINSGDIIVLYTDGVTESLSSSHEMFGELRLKSIVRENKSLTATLIQNKIFEEVQKFSESEPQFDDITLLIIKGIP</sequence>
<feature type="domain" description="PAC" evidence="3">
    <location>
        <begin position="87"/>
        <end position="144"/>
    </location>
</feature>